<protein>
    <submittedName>
        <fullName evidence="2">Uncharacterized protein</fullName>
    </submittedName>
</protein>
<dbReference type="Proteomes" id="UP000283785">
    <property type="component" value="Unassembled WGS sequence"/>
</dbReference>
<dbReference type="RefSeq" id="WP_118064667.1">
    <property type="nucleotide sequence ID" value="NZ_CP156891.1"/>
</dbReference>
<accession>A0A3R6AIR0</accession>
<dbReference type="AlphaFoldDB" id="A0A3R6AIR0"/>
<name>A0A3R6AIR0_9BACT</name>
<organism evidence="2 3">
    <name type="scientific">Segatella copri</name>
    <dbReference type="NCBI Taxonomy" id="165179"/>
    <lineage>
        <taxon>Bacteria</taxon>
        <taxon>Pseudomonadati</taxon>
        <taxon>Bacteroidota</taxon>
        <taxon>Bacteroidia</taxon>
        <taxon>Bacteroidales</taxon>
        <taxon>Prevotellaceae</taxon>
        <taxon>Segatella</taxon>
    </lineage>
</organism>
<sequence>MNKRIIVGHGVGKRIATLMGITPEMVSKSLNYKKDSHLARRVRYMAIKDFGGIPVGDKLDPQK</sequence>
<reference evidence="1 4" key="2">
    <citation type="submission" date="2019-09" db="EMBL/GenBank/DDBJ databases">
        <title>Distinct polysaccharide growth profiles of human intestinal Prevotella copri isolates.</title>
        <authorList>
            <person name="Fehlner-Peach H."/>
            <person name="Magnabosco C."/>
            <person name="Raghavan V."/>
            <person name="Scher J.U."/>
            <person name="Tett A."/>
            <person name="Cox L.M."/>
            <person name="Gottsegen C."/>
            <person name="Watters A."/>
            <person name="Wiltshire- Gordon J.D."/>
            <person name="Segata N."/>
            <person name="Bonneau R."/>
            <person name="Littman D.R."/>
        </authorList>
    </citation>
    <scope>NUCLEOTIDE SEQUENCE [LARGE SCALE GENOMIC DNA]</scope>
    <source>
        <strain evidence="1 4">BVe41219</strain>
    </source>
</reference>
<evidence type="ECO:0000313" key="3">
    <source>
        <dbReference type="Proteomes" id="UP000283785"/>
    </source>
</evidence>
<dbReference type="EMBL" id="QSAG01000010">
    <property type="protein sequence ID" value="RGW43042.1"/>
    <property type="molecule type" value="Genomic_DNA"/>
</dbReference>
<proteinExistence type="predicted"/>
<evidence type="ECO:0000313" key="1">
    <source>
        <dbReference type="EMBL" id="MQO56272.1"/>
    </source>
</evidence>
<evidence type="ECO:0000313" key="4">
    <source>
        <dbReference type="Proteomes" id="UP000358159"/>
    </source>
</evidence>
<gene>
    <name evidence="2" type="ORF">DWV76_07350</name>
    <name evidence="1" type="ORF">F7D42_11270</name>
</gene>
<dbReference type="EMBL" id="VZAZ01000049">
    <property type="protein sequence ID" value="MQO56272.1"/>
    <property type="molecule type" value="Genomic_DNA"/>
</dbReference>
<comment type="caution">
    <text evidence="2">The sequence shown here is derived from an EMBL/GenBank/DDBJ whole genome shotgun (WGS) entry which is preliminary data.</text>
</comment>
<reference evidence="2 3" key="1">
    <citation type="submission" date="2018-08" db="EMBL/GenBank/DDBJ databases">
        <title>A genome reference for cultivated species of the human gut microbiota.</title>
        <authorList>
            <person name="Zou Y."/>
            <person name="Xue W."/>
            <person name="Luo G."/>
        </authorList>
    </citation>
    <scope>NUCLEOTIDE SEQUENCE [LARGE SCALE GENOMIC DNA]</scope>
    <source>
        <strain evidence="2 3">AF12-50</strain>
    </source>
</reference>
<evidence type="ECO:0000313" key="2">
    <source>
        <dbReference type="EMBL" id="RGW43042.1"/>
    </source>
</evidence>
<dbReference type="Proteomes" id="UP000358159">
    <property type="component" value="Unassembled WGS sequence"/>
</dbReference>